<dbReference type="GO" id="GO:0005737">
    <property type="term" value="C:cytoplasm"/>
    <property type="evidence" value="ECO:0007669"/>
    <property type="project" value="TreeGrafter"/>
</dbReference>
<sequence>MEERWALICDFDATATVEDLGNAVAIHFGGHDNWRRAEDEYLAGQFDFATLLQRIFHPIRASQEEVARFARERAVLRHGFEALVSRCREAGRPFVLASAGLDVYIHAVLERLDPVLRGHLQVRANEATCAPEGMQVRFPGAGGGCGKCGSCKRVIVQEWQRRGYKVAYCGDGASDRCAADVADWVFARASLHAYCRERAIPHRAFESFHEVIEAFPGGW</sequence>
<evidence type="ECO:0000313" key="1">
    <source>
        <dbReference type="EMBL" id="NMO18803.1"/>
    </source>
</evidence>
<comment type="caution">
    <text evidence="1">The sequence shown here is derived from an EMBL/GenBank/DDBJ whole genome shotgun (WGS) entry which is preliminary data.</text>
</comment>
<reference evidence="1 2" key="1">
    <citation type="submission" date="2020-04" db="EMBL/GenBank/DDBJ databases">
        <title>Draft genome of Pyxidicoccus fallax type strain.</title>
        <authorList>
            <person name="Whitworth D.E."/>
        </authorList>
    </citation>
    <scope>NUCLEOTIDE SEQUENCE [LARGE SCALE GENOMIC DNA]</scope>
    <source>
        <strain evidence="1 2">DSM 14698</strain>
    </source>
</reference>
<dbReference type="GO" id="GO:0000287">
    <property type="term" value="F:magnesium ion binding"/>
    <property type="evidence" value="ECO:0007669"/>
    <property type="project" value="TreeGrafter"/>
</dbReference>
<dbReference type="PANTHER" id="PTHR43344:SF21">
    <property type="entry name" value="POLYOL PHOSPHATE PHOSPHATASE PYP1"/>
    <property type="match status" value="1"/>
</dbReference>
<dbReference type="InterPro" id="IPR023214">
    <property type="entry name" value="HAD_sf"/>
</dbReference>
<evidence type="ECO:0000313" key="2">
    <source>
        <dbReference type="Proteomes" id="UP000518300"/>
    </source>
</evidence>
<organism evidence="1 2">
    <name type="scientific">Pyxidicoccus fallax</name>
    <dbReference type="NCBI Taxonomy" id="394095"/>
    <lineage>
        <taxon>Bacteria</taxon>
        <taxon>Pseudomonadati</taxon>
        <taxon>Myxococcota</taxon>
        <taxon>Myxococcia</taxon>
        <taxon>Myxococcales</taxon>
        <taxon>Cystobacterineae</taxon>
        <taxon>Myxococcaceae</taxon>
        <taxon>Pyxidicoccus</taxon>
    </lineage>
</organism>
<dbReference type="InterPro" id="IPR036412">
    <property type="entry name" value="HAD-like_sf"/>
</dbReference>
<gene>
    <name evidence="1" type="ORF">HG543_28645</name>
</gene>
<dbReference type="RefSeq" id="WP_169348063.1">
    <property type="nucleotide sequence ID" value="NZ_JABBJJ010000154.1"/>
</dbReference>
<dbReference type="PANTHER" id="PTHR43344">
    <property type="entry name" value="PHOSPHOSERINE PHOSPHATASE"/>
    <property type="match status" value="1"/>
</dbReference>
<accession>A0A848LME6</accession>
<dbReference type="Pfam" id="PF12710">
    <property type="entry name" value="HAD"/>
    <property type="match status" value="1"/>
</dbReference>
<name>A0A848LME6_9BACT</name>
<dbReference type="SUPFAM" id="SSF56784">
    <property type="entry name" value="HAD-like"/>
    <property type="match status" value="1"/>
</dbReference>
<dbReference type="InterPro" id="IPR050582">
    <property type="entry name" value="HAD-like_SerB"/>
</dbReference>
<keyword evidence="2" id="KW-1185">Reference proteome</keyword>
<dbReference type="GO" id="GO:0006564">
    <property type="term" value="P:L-serine biosynthetic process"/>
    <property type="evidence" value="ECO:0007669"/>
    <property type="project" value="TreeGrafter"/>
</dbReference>
<dbReference type="GO" id="GO:0036424">
    <property type="term" value="F:L-phosphoserine phosphatase activity"/>
    <property type="evidence" value="ECO:0007669"/>
    <property type="project" value="TreeGrafter"/>
</dbReference>
<dbReference type="Proteomes" id="UP000518300">
    <property type="component" value="Unassembled WGS sequence"/>
</dbReference>
<dbReference type="EMBL" id="JABBJJ010000154">
    <property type="protein sequence ID" value="NMO18803.1"/>
    <property type="molecule type" value="Genomic_DNA"/>
</dbReference>
<proteinExistence type="predicted"/>
<protein>
    <submittedName>
        <fullName evidence="1">HAD-IB family phosphatase</fullName>
    </submittedName>
</protein>
<dbReference type="Gene3D" id="3.90.1470.20">
    <property type="match status" value="1"/>
</dbReference>
<dbReference type="NCBIfam" id="TIGR01488">
    <property type="entry name" value="HAD-SF-IB"/>
    <property type="match status" value="1"/>
</dbReference>
<dbReference type="AlphaFoldDB" id="A0A848LME6"/>
<dbReference type="Gene3D" id="3.40.50.1000">
    <property type="entry name" value="HAD superfamily/HAD-like"/>
    <property type="match status" value="1"/>
</dbReference>